<dbReference type="RefSeq" id="WP_264324473.1">
    <property type="nucleotide sequence ID" value="NZ_JADEXQ010000019.1"/>
</dbReference>
<accession>A0A928VJU0</accession>
<evidence type="ECO:0000256" key="1">
    <source>
        <dbReference type="SAM" id="MobiDB-lite"/>
    </source>
</evidence>
<dbReference type="Pfam" id="PF04296">
    <property type="entry name" value="YlxR"/>
    <property type="match status" value="1"/>
</dbReference>
<evidence type="ECO:0000313" key="3">
    <source>
        <dbReference type="EMBL" id="MBE9029655.1"/>
    </source>
</evidence>
<evidence type="ECO:0000313" key="4">
    <source>
        <dbReference type="Proteomes" id="UP000625316"/>
    </source>
</evidence>
<dbReference type="SUPFAM" id="SSF64376">
    <property type="entry name" value="YlxR-like"/>
    <property type="match status" value="1"/>
</dbReference>
<dbReference type="PANTHER" id="PTHR34215">
    <property type="entry name" value="BLL0784 PROTEIN"/>
    <property type="match status" value="1"/>
</dbReference>
<keyword evidence="4" id="KW-1185">Reference proteome</keyword>
<dbReference type="AlphaFoldDB" id="A0A928VJU0"/>
<organism evidence="3 4">
    <name type="scientific">Romeriopsis navalis LEGE 11480</name>
    <dbReference type="NCBI Taxonomy" id="2777977"/>
    <lineage>
        <taxon>Bacteria</taxon>
        <taxon>Bacillati</taxon>
        <taxon>Cyanobacteriota</taxon>
        <taxon>Cyanophyceae</taxon>
        <taxon>Leptolyngbyales</taxon>
        <taxon>Leptolyngbyaceae</taxon>
        <taxon>Romeriopsis</taxon>
        <taxon>Romeriopsis navalis</taxon>
    </lineage>
</organism>
<feature type="region of interest" description="Disordered" evidence="1">
    <location>
        <begin position="89"/>
        <end position="108"/>
    </location>
</feature>
<comment type="caution">
    <text evidence="3">The sequence shown here is derived from an EMBL/GenBank/DDBJ whole genome shotgun (WGS) entry which is preliminary data.</text>
</comment>
<dbReference type="Gene3D" id="3.30.1230.10">
    <property type="entry name" value="YlxR-like"/>
    <property type="match status" value="1"/>
</dbReference>
<protein>
    <submittedName>
        <fullName evidence="3">YlxR family protein</fullName>
    </submittedName>
</protein>
<reference evidence="3" key="1">
    <citation type="submission" date="2020-10" db="EMBL/GenBank/DDBJ databases">
        <authorList>
            <person name="Castelo-Branco R."/>
            <person name="Eusebio N."/>
            <person name="Adriana R."/>
            <person name="Vieira A."/>
            <person name="Brugerolle De Fraissinette N."/>
            <person name="Rezende De Castro R."/>
            <person name="Schneider M.P."/>
            <person name="Vasconcelos V."/>
            <person name="Leao P.N."/>
        </authorList>
    </citation>
    <scope>NUCLEOTIDE SEQUENCE</scope>
    <source>
        <strain evidence="3">LEGE 11480</strain>
    </source>
</reference>
<dbReference type="EMBL" id="JADEXQ010000019">
    <property type="protein sequence ID" value="MBE9029655.1"/>
    <property type="molecule type" value="Genomic_DNA"/>
</dbReference>
<dbReference type="InterPro" id="IPR007393">
    <property type="entry name" value="YlxR_dom"/>
</dbReference>
<dbReference type="PANTHER" id="PTHR34215:SF1">
    <property type="entry name" value="YLXR DOMAIN-CONTAINING PROTEIN"/>
    <property type="match status" value="1"/>
</dbReference>
<gene>
    <name evidence="3" type="ORF">IQ266_07925</name>
</gene>
<dbReference type="InterPro" id="IPR035931">
    <property type="entry name" value="YlxR-like_sf"/>
</dbReference>
<dbReference type="Proteomes" id="UP000625316">
    <property type="component" value="Unassembled WGS sequence"/>
</dbReference>
<evidence type="ECO:0000259" key="2">
    <source>
        <dbReference type="Pfam" id="PF04296"/>
    </source>
</evidence>
<dbReference type="InterPro" id="IPR037465">
    <property type="entry name" value="YlxR"/>
</dbReference>
<proteinExistence type="predicted"/>
<name>A0A928VJU0_9CYAN</name>
<feature type="domain" description="YlxR" evidence="2">
    <location>
        <begin position="11"/>
        <end position="83"/>
    </location>
</feature>
<sequence length="108" mass="12326">MEDEALIKNHRRCVSCRKVAPKSDFWRIVRQHPGHQLVLDQGMGRSVYLCRNWDCLKLAQKKDRLSRALKVKVSTVLYQSLEQRLESQQQTSASANLQSGDCGVTAIN</sequence>